<dbReference type="Proteomes" id="UP000191500">
    <property type="component" value="Unassembled WGS sequence"/>
</dbReference>
<feature type="compositionally biased region" description="Polar residues" evidence="1">
    <location>
        <begin position="319"/>
        <end position="336"/>
    </location>
</feature>
<evidence type="ECO:0000313" key="3">
    <source>
        <dbReference type="Proteomes" id="UP000191500"/>
    </source>
</evidence>
<dbReference type="AlphaFoldDB" id="A0A1V6V6L2"/>
<feature type="region of interest" description="Disordered" evidence="1">
    <location>
        <begin position="471"/>
        <end position="533"/>
    </location>
</feature>
<feature type="compositionally biased region" description="Polar residues" evidence="1">
    <location>
        <begin position="509"/>
        <end position="518"/>
    </location>
</feature>
<proteinExistence type="predicted"/>
<reference evidence="3" key="1">
    <citation type="journal article" date="2017" name="Nat. Microbiol.">
        <title>Global analysis of biosynthetic gene clusters reveals vast potential of secondary metabolite production in Penicillium species.</title>
        <authorList>
            <person name="Nielsen J.C."/>
            <person name="Grijseels S."/>
            <person name="Prigent S."/>
            <person name="Ji B."/>
            <person name="Dainat J."/>
            <person name="Nielsen K.F."/>
            <person name="Frisvad J.C."/>
            <person name="Workman M."/>
            <person name="Nielsen J."/>
        </authorList>
    </citation>
    <scope>NUCLEOTIDE SEQUENCE [LARGE SCALE GENOMIC DNA]</scope>
    <source>
        <strain evidence="3">IBT 31321</strain>
    </source>
</reference>
<organism evidence="2 3">
    <name type="scientific">Penicillium coprophilum</name>
    <dbReference type="NCBI Taxonomy" id="36646"/>
    <lineage>
        <taxon>Eukaryota</taxon>
        <taxon>Fungi</taxon>
        <taxon>Dikarya</taxon>
        <taxon>Ascomycota</taxon>
        <taxon>Pezizomycotina</taxon>
        <taxon>Eurotiomycetes</taxon>
        <taxon>Eurotiomycetidae</taxon>
        <taxon>Eurotiales</taxon>
        <taxon>Aspergillaceae</taxon>
        <taxon>Penicillium</taxon>
    </lineage>
</organism>
<feature type="region of interest" description="Disordered" evidence="1">
    <location>
        <begin position="299"/>
        <end position="420"/>
    </location>
</feature>
<dbReference type="EMBL" id="MDDG01000001">
    <property type="protein sequence ID" value="OQE46286.1"/>
    <property type="molecule type" value="Genomic_DNA"/>
</dbReference>
<dbReference type="STRING" id="36646.A0A1V6V6L2"/>
<accession>A0A1V6V6L2</accession>
<evidence type="ECO:0000313" key="2">
    <source>
        <dbReference type="EMBL" id="OQE46286.1"/>
    </source>
</evidence>
<comment type="caution">
    <text evidence="2">The sequence shown here is derived from an EMBL/GenBank/DDBJ whole genome shotgun (WGS) entry which is preliminary data.</text>
</comment>
<protein>
    <submittedName>
        <fullName evidence="2">Uncharacterized protein</fullName>
    </submittedName>
</protein>
<feature type="compositionally biased region" description="Basic and acidic residues" evidence="1">
    <location>
        <begin position="397"/>
        <end position="416"/>
    </location>
</feature>
<keyword evidence="3" id="KW-1185">Reference proteome</keyword>
<feature type="compositionally biased region" description="Low complexity" evidence="1">
    <location>
        <begin position="350"/>
        <end position="361"/>
    </location>
</feature>
<feature type="compositionally biased region" description="Basic and acidic residues" evidence="1">
    <location>
        <begin position="362"/>
        <end position="382"/>
    </location>
</feature>
<evidence type="ECO:0000256" key="1">
    <source>
        <dbReference type="SAM" id="MobiDB-lite"/>
    </source>
</evidence>
<name>A0A1V6V6L2_9EURO</name>
<gene>
    <name evidence="2" type="ORF">PENCOP_c001G08810</name>
</gene>
<sequence>MPGPQAKDARMACSPSEGASFIKQQELLRDRCTSLLADHLKTNPDVVWTPASGQANPSNKEEEKAQLELVLDIQFDEETGQPTFPPSNTRLSDELVYLVTKFVDSRERGRRYPYDFDTMGNINPHRVSSGPAPTVWAHGLPFFPVYKGYYILCGRANVECIGWLLCDKTRDIMQANQIWSIGAVIAPDSAVNLPHTINRQLILHKPHGTEKDPKYRGKIWARDFVADEHHLCAVVPNPDTNEIEICPLWKAWGYNVRCGPMQDGVKPTVMPREFFARHGIKGFNYSYLDRPYANQMIDEDEESDGKTDPDSAIEVEDPTGTTGEAASSSNQPIVTKSESKLGVDMNIDSPAKAPAQAQEQAPAKDVEGATEETPKETLKEATESVTESVTEDLMEQDTEKSTKEPETAASNIEEKQPVITSSIVGTGLDLGMAIEDQMQKSIENADPEQTSTPATPFVETTVQALAAVQTTQVKPMTRQPDIDQPATGAPAESSHISEPPKVEQIVPEQLSTELSTAATGGLSEAPIAEAPAS</sequence>